<proteinExistence type="predicted"/>
<accession>A0ACB7FH49</accession>
<name>A0ACB7FH49_NIBAL</name>
<keyword evidence="2" id="KW-1185">Reference proteome</keyword>
<sequence length="957" mass="106084">MDASDETDEDELLDYDIQMSIQESCQRGQLTGSESQVDECGWYPLHRAVVQPLVPVLEMVLYASFRLTLEEKTSEGETFLTLAVKAGLVENVKMLLDHGASPHTTNSKNESPLLLAVRAGSYQMVSSLIAGGARVEQVCQKKWTAMHEASRAGCVHVMELLLQNGGLVSETDQHGVTPLGIAAEYSHPEALELLIKHGADVNAQAPNGDSVLYDAAGSGNPDCIDILLQHGANPNIPNLSSQLPIHHAAYEGHYLRKYWVSQAFKLGDGRRSLRSLLIKADMTVSGTHQHNHETLNSLKSSPEMWSFMFLTVQWIDGSGLINILYQYSPRKALEVTCKVCQALVSDDSVLRLSSFRALRILIPITTRRALRLSGHSPVHSAADGGHVHCLELLLQKGFNVNALLEPHISDNYGDMRRSPLYFAVSNGDATCTEILLKSGANPDLDPLRCLLVAVRSGRYEIVKLLLAAKANVNCYFAVVNDTVFPTALQYCLKDEVMLRLLLNNGYNAEKSFCCNHDNDWEELMESGYSEQEEKVPEGRPDKSRGEQVTVTSSDAGKSVDSVKKKISQKGKKVQSVSSKNAAKEAEVEKKDECKKEAPIRNKCPQKNGPSKSLRSESRRTETTDQNLNTTPDRPSGNPTVIDKTLEQILCDDPTMCEVNLNNIEDISQETLLRFAEALCTNTHVHIFSLANTHADDRVAFAISKMLRENQFIRNLNIESNFVSGQGILALLAALQHNRTLVELRFHNQRHICGGKVEMEMVKLLRENTTLLKLGYQFDLPGPRMTATSILTRNQDQQRQRRLQQKAVQSSPEVSGQGPAENKPTKKPSPSKTENRNRNPPPPPPPPPSLDPPTRKIAEMVKQHEGSNSPKSQSNQRKPKSKKLKNGANEKESADILKDLKNALKPSMQKRRDEPSHLPPPQRSGRDDLMAAIRGSSIKSLKRVRLPVSPSLTNLFEV</sequence>
<evidence type="ECO:0000313" key="1">
    <source>
        <dbReference type="EMBL" id="KAG8012396.1"/>
    </source>
</evidence>
<evidence type="ECO:0000313" key="2">
    <source>
        <dbReference type="Proteomes" id="UP000805704"/>
    </source>
</evidence>
<gene>
    <name evidence="1" type="primary">LMOD2</name>
    <name evidence="1" type="ORF">GBF38_020136</name>
</gene>
<protein>
    <submittedName>
        <fullName evidence="1">Leiomodin-2</fullName>
    </submittedName>
</protein>
<comment type="caution">
    <text evidence="1">The sequence shown here is derived from an EMBL/GenBank/DDBJ whole genome shotgun (WGS) entry which is preliminary data.</text>
</comment>
<organism evidence="1 2">
    <name type="scientific">Nibea albiflora</name>
    <name type="common">Yellow drum</name>
    <name type="synonym">Corvina albiflora</name>
    <dbReference type="NCBI Taxonomy" id="240163"/>
    <lineage>
        <taxon>Eukaryota</taxon>
        <taxon>Metazoa</taxon>
        <taxon>Chordata</taxon>
        <taxon>Craniata</taxon>
        <taxon>Vertebrata</taxon>
        <taxon>Euteleostomi</taxon>
        <taxon>Actinopterygii</taxon>
        <taxon>Neopterygii</taxon>
        <taxon>Teleostei</taxon>
        <taxon>Neoteleostei</taxon>
        <taxon>Acanthomorphata</taxon>
        <taxon>Eupercaria</taxon>
        <taxon>Sciaenidae</taxon>
        <taxon>Nibea</taxon>
    </lineage>
</organism>
<dbReference type="Proteomes" id="UP000805704">
    <property type="component" value="Chromosome 12"/>
</dbReference>
<dbReference type="EMBL" id="CM024800">
    <property type="protein sequence ID" value="KAG8012396.1"/>
    <property type="molecule type" value="Genomic_DNA"/>
</dbReference>
<reference evidence="1" key="1">
    <citation type="submission" date="2020-04" db="EMBL/GenBank/DDBJ databases">
        <title>A chromosome-scale assembly and high-density genetic map of the yellow drum (Nibea albiflora) genome.</title>
        <authorList>
            <person name="Xu D."/>
            <person name="Zhang W."/>
            <person name="Chen R."/>
            <person name="Tan P."/>
            <person name="Wang L."/>
            <person name="Song H."/>
            <person name="Tian L."/>
            <person name="Zhu Q."/>
            <person name="Wang B."/>
        </authorList>
    </citation>
    <scope>NUCLEOTIDE SEQUENCE</scope>
    <source>
        <strain evidence="1">ZJHYS-2018</strain>
    </source>
</reference>